<feature type="transmembrane region" description="Helical" evidence="1">
    <location>
        <begin position="159"/>
        <end position="184"/>
    </location>
</feature>
<evidence type="ECO:0000313" key="4">
    <source>
        <dbReference type="Proteomes" id="UP000186437"/>
    </source>
</evidence>
<dbReference type="AlphaFoldDB" id="A0A1Q8EC05"/>
<name>A0A1Q8EC05_STRAI</name>
<evidence type="ECO:0000313" key="5">
    <source>
        <dbReference type="Proteomes" id="UP000255213"/>
    </source>
</evidence>
<dbReference type="OrthoDB" id="1650985at2"/>
<evidence type="ECO:0000313" key="2">
    <source>
        <dbReference type="EMBL" id="OLF49307.1"/>
    </source>
</evidence>
<feature type="transmembrane region" description="Helical" evidence="1">
    <location>
        <begin position="100"/>
        <end position="120"/>
    </location>
</feature>
<gene>
    <name evidence="2" type="ORF">BU200_08035</name>
    <name evidence="3" type="ORF">NCTC12957_00013</name>
</gene>
<dbReference type="EMBL" id="MSJL01000039">
    <property type="protein sequence ID" value="OLF49307.1"/>
    <property type="molecule type" value="Genomic_DNA"/>
</dbReference>
<feature type="transmembrane region" description="Helical" evidence="1">
    <location>
        <begin position="132"/>
        <end position="153"/>
    </location>
</feature>
<dbReference type="Pfam" id="PF04854">
    <property type="entry name" value="DUF624"/>
    <property type="match status" value="1"/>
</dbReference>
<dbReference type="EMBL" id="UHEN01000001">
    <property type="protein sequence ID" value="SUN04800.1"/>
    <property type="molecule type" value="Genomic_DNA"/>
</dbReference>
<dbReference type="RefSeq" id="WP_075099674.1">
    <property type="nucleotide sequence ID" value="NZ_MSJL01000039.1"/>
</dbReference>
<keyword evidence="1" id="KW-0812">Transmembrane</keyword>
<feature type="transmembrane region" description="Helical" evidence="1">
    <location>
        <begin position="74"/>
        <end position="94"/>
    </location>
</feature>
<proteinExistence type="predicted"/>
<sequence>MGKVIAFVFEKVYLALLVSGIFFLLTVCGGIVGGFGPAGATVMSLVAAHGDDYRSYTWSEAWNLFRKNFKRSNLVFYSLFLLESGLFYGLYLILQFPPSIVTVTVTLVQLFLMILIFLTYQIYLKLQVYFDMSYLISLKLSFLGLFVSILTLIKLFLGAFVVVWIVSYLPAVGFFLLVGTWHFYVYDTLETVYKGLQDKIR</sequence>
<keyword evidence="1" id="KW-1133">Transmembrane helix</keyword>
<reference evidence="3 5" key="3">
    <citation type="submission" date="2018-06" db="EMBL/GenBank/DDBJ databases">
        <authorList>
            <consortium name="Pathogen Informatics"/>
            <person name="Doyle S."/>
        </authorList>
    </citation>
    <scope>NUCLEOTIDE SEQUENCE [LARGE SCALE GENOMIC DNA]</scope>
    <source>
        <strain evidence="3 5">NCTC12957</strain>
    </source>
</reference>
<reference evidence="2" key="2">
    <citation type="submission" date="2016-12" db="EMBL/GenBank/DDBJ databases">
        <authorList>
            <person name="Song W.-J."/>
            <person name="Kurnit D.M."/>
        </authorList>
    </citation>
    <scope>NUCLEOTIDE SEQUENCE [LARGE SCALE GENOMIC DNA]</scope>
    <source>
        <strain evidence="2">ATCC 51725</strain>
    </source>
</reference>
<keyword evidence="4" id="KW-1185">Reference proteome</keyword>
<evidence type="ECO:0000313" key="3">
    <source>
        <dbReference type="EMBL" id="SUN04800.1"/>
    </source>
</evidence>
<dbReference type="Proteomes" id="UP000186437">
    <property type="component" value="Unassembled WGS sequence"/>
</dbReference>
<keyword evidence="1" id="KW-0472">Membrane</keyword>
<feature type="transmembrane region" description="Helical" evidence="1">
    <location>
        <begin position="12"/>
        <end position="35"/>
    </location>
</feature>
<dbReference type="InterPro" id="IPR006938">
    <property type="entry name" value="DUF624"/>
</dbReference>
<accession>A0A1Q8EC05</accession>
<reference evidence="4" key="1">
    <citation type="submission" date="2016-12" db="EMBL/GenBank/DDBJ databases">
        <authorList>
            <person name="Gulvik C.A."/>
        </authorList>
    </citation>
    <scope>NUCLEOTIDE SEQUENCE [LARGE SCALE GENOMIC DNA]</scope>
    <source>
        <strain evidence="4">ATCC 51725</strain>
    </source>
</reference>
<dbReference type="Proteomes" id="UP000255213">
    <property type="component" value="Unassembled WGS sequence"/>
</dbReference>
<evidence type="ECO:0000256" key="1">
    <source>
        <dbReference type="SAM" id="Phobius"/>
    </source>
</evidence>
<organism evidence="2 4">
    <name type="scientific">Streptococcus acidominimus</name>
    <dbReference type="NCBI Taxonomy" id="1326"/>
    <lineage>
        <taxon>Bacteria</taxon>
        <taxon>Bacillati</taxon>
        <taxon>Bacillota</taxon>
        <taxon>Bacilli</taxon>
        <taxon>Lactobacillales</taxon>
        <taxon>Streptococcaceae</taxon>
        <taxon>Streptococcus</taxon>
    </lineage>
</organism>
<protein>
    <submittedName>
        <fullName evidence="3">Putative integral membrane protein</fullName>
    </submittedName>
</protein>